<reference evidence="2 3" key="1">
    <citation type="submission" date="2021-02" db="EMBL/GenBank/DDBJ databases">
        <title>Bacillus sp. RD4P76, an endophyte from a halophyte.</title>
        <authorList>
            <person name="Sun J.-Q."/>
        </authorList>
    </citation>
    <scope>NUCLEOTIDE SEQUENCE [LARGE SCALE GENOMIC DNA]</scope>
    <source>
        <strain evidence="2 3">RD4P76</strain>
    </source>
</reference>
<evidence type="ECO:0000313" key="3">
    <source>
        <dbReference type="Proteomes" id="UP001518925"/>
    </source>
</evidence>
<evidence type="ECO:0000256" key="1">
    <source>
        <dbReference type="SAM" id="Phobius"/>
    </source>
</evidence>
<proteinExistence type="predicted"/>
<feature type="transmembrane region" description="Helical" evidence="1">
    <location>
        <begin position="21"/>
        <end position="44"/>
    </location>
</feature>
<organism evidence="2 3">
    <name type="scientific">Bacillus suaedaesalsae</name>
    <dbReference type="NCBI Taxonomy" id="2810349"/>
    <lineage>
        <taxon>Bacteria</taxon>
        <taxon>Bacillati</taxon>
        <taxon>Bacillota</taxon>
        <taxon>Bacilli</taxon>
        <taxon>Bacillales</taxon>
        <taxon>Bacillaceae</taxon>
        <taxon>Bacillus</taxon>
    </lineage>
</organism>
<gene>
    <name evidence="2" type="ORF">JR050_06490</name>
</gene>
<accession>A0ABS2DIH9</accession>
<comment type="caution">
    <text evidence="2">The sequence shown here is derived from an EMBL/GenBank/DDBJ whole genome shotgun (WGS) entry which is preliminary data.</text>
</comment>
<dbReference type="Proteomes" id="UP001518925">
    <property type="component" value="Unassembled WGS sequence"/>
</dbReference>
<dbReference type="EMBL" id="JAFELM010000021">
    <property type="protein sequence ID" value="MBM6617323.1"/>
    <property type="molecule type" value="Genomic_DNA"/>
</dbReference>
<dbReference type="RefSeq" id="WP_204202699.1">
    <property type="nucleotide sequence ID" value="NZ_JAFELM010000021.1"/>
</dbReference>
<feature type="transmembrane region" description="Helical" evidence="1">
    <location>
        <begin position="97"/>
        <end position="119"/>
    </location>
</feature>
<feature type="transmembrane region" description="Helical" evidence="1">
    <location>
        <begin position="70"/>
        <end position="90"/>
    </location>
</feature>
<keyword evidence="1" id="KW-0472">Membrane</keyword>
<dbReference type="InterPro" id="IPR024563">
    <property type="entry name" value="YqhR"/>
</dbReference>
<evidence type="ECO:0008006" key="4">
    <source>
        <dbReference type="Google" id="ProtNLM"/>
    </source>
</evidence>
<sequence length="174" mass="19835">MADKKKLEQNNKEEPMSTTAKIAITGLFGGIFWSFLGYLCYLFSFTKVPPNIIFDPIAVGDWKEGVLSQYIAIVILGLISILAAFAYYAMLRKFDKIWIGILFGGVLWGIVFVVLNPVFENIEPLRKMDLNTFVTSLCLFILYGTFIGYSISFEESEHQMLKQKEQKQPSYSNE</sequence>
<keyword evidence="1" id="KW-0812">Transmembrane</keyword>
<feature type="transmembrane region" description="Helical" evidence="1">
    <location>
        <begin position="131"/>
        <end position="152"/>
    </location>
</feature>
<keyword evidence="1" id="KW-1133">Transmembrane helix</keyword>
<keyword evidence="3" id="KW-1185">Reference proteome</keyword>
<evidence type="ECO:0000313" key="2">
    <source>
        <dbReference type="EMBL" id="MBM6617323.1"/>
    </source>
</evidence>
<name>A0ABS2DIH9_9BACI</name>
<dbReference type="Pfam" id="PF11085">
    <property type="entry name" value="YqhR"/>
    <property type="match status" value="1"/>
</dbReference>
<protein>
    <recommendedName>
        <fullName evidence="4">YqhR</fullName>
    </recommendedName>
</protein>